<dbReference type="GO" id="GO:0008270">
    <property type="term" value="F:zinc ion binding"/>
    <property type="evidence" value="ECO:0007669"/>
    <property type="project" value="UniProtKB-KW"/>
</dbReference>
<dbReference type="InterPro" id="IPR046341">
    <property type="entry name" value="SET_dom_sf"/>
</dbReference>
<keyword evidence="2 4" id="KW-0863">Zinc-finger</keyword>
<dbReference type="PROSITE" id="PS50280">
    <property type="entry name" value="SET"/>
    <property type="match status" value="1"/>
</dbReference>
<evidence type="ECO:0000256" key="1">
    <source>
        <dbReference type="ARBA" id="ARBA00022723"/>
    </source>
</evidence>
<dbReference type="EnsemblMetazoa" id="XM_019905371.1">
    <property type="protein sequence ID" value="XP_019760930.1"/>
    <property type="gene ID" value="LOC109538227"/>
</dbReference>
<dbReference type="GeneID" id="109538227"/>
<accession>A0AAR5PIQ8</accession>
<dbReference type="PANTHER" id="PTHR46455">
    <property type="entry name" value="SET AND MYND DOMAIN CONTAINING, ARTHROPOD-SPECIFIC, MEMBER 4, ISOFORM A"/>
    <property type="match status" value="1"/>
</dbReference>
<dbReference type="SUPFAM" id="SSF82199">
    <property type="entry name" value="SET domain"/>
    <property type="match status" value="1"/>
</dbReference>
<dbReference type="PROSITE" id="PS50865">
    <property type="entry name" value="ZF_MYND_2"/>
    <property type="match status" value="1"/>
</dbReference>
<evidence type="ECO:0008006" key="9">
    <source>
        <dbReference type="Google" id="ProtNLM"/>
    </source>
</evidence>
<keyword evidence="1" id="KW-0479">Metal-binding</keyword>
<dbReference type="GO" id="GO:0008757">
    <property type="term" value="F:S-adenosylmethionine-dependent methyltransferase activity"/>
    <property type="evidence" value="ECO:0007669"/>
    <property type="project" value="UniProtKB-ARBA"/>
</dbReference>
<evidence type="ECO:0000313" key="7">
    <source>
        <dbReference type="EnsemblMetazoa" id="XP_019760930.1"/>
    </source>
</evidence>
<keyword evidence="8" id="KW-1185">Reference proteome</keyword>
<evidence type="ECO:0000256" key="4">
    <source>
        <dbReference type="PROSITE-ProRule" id="PRU00134"/>
    </source>
</evidence>
<dbReference type="GO" id="GO:0008170">
    <property type="term" value="F:N-methyltransferase activity"/>
    <property type="evidence" value="ECO:0007669"/>
    <property type="project" value="UniProtKB-ARBA"/>
</dbReference>
<dbReference type="AlphaFoldDB" id="A0AAR5PIQ8"/>
<dbReference type="GO" id="GO:0008276">
    <property type="term" value="F:protein methyltransferase activity"/>
    <property type="evidence" value="ECO:0007669"/>
    <property type="project" value="UniProtKB-ARBA"/>
</dbReference>
<dbReference type="InterPro" id="IPR001214">
    <property type="entry name" value="SET_dom"/>
</dbReference>
<dbReference type="Proteomes" id="UP000019118">
    <property type="component" value="Unassembled WGS sequence"/>
</dbReference>
<evidence type="ECO:0000256" key="3">
    <source>
        <dbReference type="ARBA" id="ARBA00022833"/>
    </source>
</evidence>
<dbReference type="KEGG" id="dpa:109538227"/>
<reference evidence="8" key="1">
    <citation type="journal article" date="2013" name="Genome Biol.">
        <title>Draft genome of the mountain pine beetle, Dendroctonus ponderosae Hopkins, a major forest pest.</title>
        <authorList>
            <person name="Keeling C.I."/>
            <person name="Yuen M.M."/>
            <person name="Liao N.Y."/>
            <person name="Docking T.R."/>
            <person name="Chan S.K."/>
            <person name="Taylor G.A."/>
            <person name="Palmquist D.L."/>
            <person name="Jackman S.D."/>
            <person name="Nguyen A."/>
            <person name="Li M."/>
            <person name="Henderson H."/>
            <person name="Janes J.K."/>
            <person name="Zhao Y."/>
            <person name="Pandoh P."/>
            <person name="Moore R."/>
            <person name="Sperling F.A."/>
            <person name="Huber D.P."/>
            <person name="Birol I."/>
            <person name="Jones S.J."/>
            <person name="Bohlmann J."/>
        </authorList>
    </citation>
    <scope>NUCLEOTIDE SEQUENCE</scope>
</reference>
<proteinExistence type="predicted"/>
<dbReference type="Pfam" id="PF01753">
    <property type="entry name" value="zf-MYND"/>
    <property type="match status" value="1"/>
</dbReference>
<dbReference type="Gene3D" id="6.10.140.2220">
    <property type="match status" value="2"/>
</dbReference>
<evidence type="ECO:0000259" key="5">
    <source>
        <dbReference type="PROSITE" id="PS50280"/>
    </source>
</evidence>
<feature type="domain" description="SET" evidence="5">
    <location>
        <begin position="42"/>
        <end position="298"/>
    </location>
</feature>
<evidence type="ECO:0000256" key="2">
    <source>
        <dbReference type="ARBA" id="ARBA00022771"/>
    </source>
</evidence>
<keyword evidence="3" id="KW-0862">Zinc</keyword>
<name>A0AAR5PIQ8_DENPD</name>
<protein>
    <recommendedName>
        <fullName evidence="9">MYND-type domain-containing protein</fullName>
    </recommendedName>
</protein>
<dbReference type="Gene3D" id="2.170.270.10">
    <property type="entry name" value="SET domain"/>
    <property type="match status" value="1"/>
</dbReference>
<dbReference type="InterPro" id="IPR053010">
    <property type="entry name" value="SET_SmydA-8"/>
</dbReference>
<organism evidence="7 8">
    <name type="scientific">Dendroctonus ponderosae</name>
    <name type="common">Mountain pine beetle</name>
    <dbReference type="NCBI Taxonomy" id="77166"/>
    <lineage>
        <taxon>Eukaryota</taxon>
        <taxon>Metazoa</taxon>
        <taxon>Ecdysozoa</taxon>
        <taxon>Arthropoda</taxon>
        <taxon>Hexapoda</taxon>
        <taxon>Insecta</taxon>
        <taxon>Pterygota</taxon>
        <taxon>Neoptera</taxon>
        <taxon>Endopterygota</taxon>
        <taxon>Coleoptera</taxon>
        <taxon>Polyphaga</taxon>
        <taxon>Cucujiformia</taxon>
        <taxon>Curculionidae</taxon>
        <taxon>Scolytinae</taxon>
        <taxon>Dendroctonus</taxon>
    </lineage>
</organism>
<dbReference type="CDD" id="cd20071">
    <property type="entry name" value="SET_SMYD"/>
    <property type="match status" value="1"/>
</dbReference>
<dbReference type="Gene3D" id="1.10.220.160">
    <property type="match status" value="1"/>
</dbReference>
<dbReference type="InterPro" id="IPR002893">
    <property type="entry name" value="Znf_MYND"/>
</dbReference>
<feature type="domain" description="MYND-type" evidence="6">
    <location>
        <begin position="8"/>
        <end position="44"/>
    </location>
</feature>
<sequence>MSEIEGHCKVCKELCKQKCSQCKLVYYCSGEHQKDDWKNHRKNCVFYEICSNQELGRFLKAKKDLEPGEIIFVDTPLVFGPRPYKIEEGPFPCVGCSKVLLNEVHACPECGWPACNAECAGLKSPQRHGLECQILKMRPPTQNQSMYQYFRFDILILLRALFLQKSNKKKWDVLLDLEDHLDERGPNSPVYKAVQEKVSYVEENYINPLKAFEKESGQSILPQVSSDIMHKIYAILDVNATEITELLDLFILYPIASLLEHSCLPNTSQTIDNEDGYKITFRAALHIKQGDHITTTYTNILWGTQERRKHLKETKYFACSCQRCRDPTELGTFFSALICLGTTEEPCKGIQLPVNPTEDHTNWRCNKCGIKLPNKEISDFVSHLSKEVNKIIEKRPNLEELEEFLGKLDIFLHPNHYLAYTIKHTLVQLYKIDDEIEISNSFLDAKLKLCQELIDLTKKLDPGNSRLAIYLAVLLNEQLMTKFKILSRNFGDDPEETLHLKDEVLQIASESRDVLNNEKHSEAGAKLLEVINFNGIKIRNWLEEHEISTAS</sequence>
<reference evidence="7" key="2">
    <citation type="submission" date="2024-08" db="UniProtKB">
        <authorList>
            <consortium name="EnsemblMetazoa"/>
        </authorList>
    </citation>
    <scope>IDENTIFICATION</scope>
</reference>
<evidence type="ECO:0000259" key="6">
    <source>
        <dbReference type="PROSITE" id="PS50865"/>
    </source>
</evidence>
<dbReference type="PANTHER" id="PTHR46455:SF2">
    <property type="entry name" value="AT24727P"/>
    <property type="match status" value="1"/>
</dbReference>
<evidence type="ECO:0000313" key="8">
    <source>
        <dbReference type="Proteomes" id="UP000019118"/>
    </source>
</evidence>
<dbReference type="Pfam" id="PF00856">
    <property type="entry name" value="SET"/>
    <property type="match status" value="1"/>
</dbReference>